<dbReference type="AlphaFoldDB" id="A0A4Y6PWF4"/>
<evidence type="ECO:0000256" key="12">
    <source>
        <dbReference type="HAMAP-Rule" id="MF_00135"/>
    </source>
</evidence>
<evidence type="ECO:0000256" key="9">
    <source>
        <dbReference type="ARBA" id="ARBA00023235"/>
    </source>
</evidence>
<gene>
    <name evidence="16" type="primary">trpCF</name>
    <name evidence="12" type="synonym">trpF</name>
    <name evidence="16" type="ORF">FIV42_18540</name>
</gene>
<keyword evidence="7 12" id="KW-0822">Tryptophan biosynthesis</keyword>
<dbReference type="EMBL" id="CP041186">
    <property type="protein sequence ID" value="QDG52664.1"/>
    <property type="molecule type" value="Genomic_DNA"/>
</dbReference>
<evidence type="ECO:0000256" key="5">
    <source>
        <dbReference type="ARBA" id="ARBA00022272"/>
    </source>
</evidence>
<feature type="domain" description="Indole-3-glycerol phosphate synthase" evidence="14">
    <location>
        <begin position="3"/>
        <end position="250"/>
    </location>
</feature>
<dbReference type="HAMAP" id="MF_00135">
    <property type="entry name" value="PRAI"/>
    <property type="match status" value="1"/>
</dbReference>
<dbReference type="InterPro" id="IPR001240">
    <property type="entry name" value="PRAI_dom"/>
</dbReference>
<evidence type="ECO:0000256" key="3">
    <source>
        <dbReference type="ARBA" id="ARBA00004664"/>
    </source>
</evidence>
<comment type="catalytic activity">
    <reaction evidence="1 12">
        <text>N-(5-phospho-beta-D-ribosyl)anthranilate = 1-(2-carboxyphenylamino)-1-deoxy-D-ribulose 5-phosphate</text>
        <dbReference type="Rhea" id="RHEA:21540"/>
        <dbReference type="ChEBI" id="CHEBI:18277"/>
        <dbReference type="ChEBI" id="CHEBI:58613"/>
        <dbReference type="EC" id="5.3.1.24"/>
    </reaction>
</comment>
<dbReference type="InterPro" id="IPR013785">
    <property type="entry name" value="Aldolase_TIM"/>
</dbReference>
<feature type="region of interest" description="Disordered" evidence="13">
    <location>
        <begin position="14"/>
        <end position="35"/>
    </location>
</feature>
<comment type="pathway">
    <text evidence="4">Amino-acid biosynthesis; L-tryptophan biosynthesis; L-tryptophan from chorismate: step 4/5.</text>
</comment>
<comment type="pathway">
    <text evidence="3 12">Amino-acid biosynthesis; L-tryptophan biosynthesis; L-tryptophan from chorismate: step 3/5.</text>
</comment>
<dbReference type="UniPathway" id="UPA00035">
    <property type="reaction ID" value="UER00042"/>
</dbReference>
<comment type="catalytic activity">
    <reaction evidence="2">
        <text>1-(2-carboxyphenylamino)-1-deoxy-D-ribulose 5-phosphate + H(+) = (1S,2R)-1-C-(indol-3-yl)glycerol 3-phosphate + CO2 + H2O</text>
        <dbReference type="Rhea" id="RHEA:23476"/>
        <dbReference type="ChEBI" id="CHEBI:15377"/>
        <dbReference type="ChEBI" id="CHEBI:15378"/>
        <dbReference type="ChEBI" id="CHEBI:16526"/>
        <dbReference type="ChEBI" id="CHEBI:58613"/>
        <dbReference type="ChEBI" id="CHEBI:58866"/>
        <dbReference type="EC" id="4.1.1.48"/>
    </reaction>
</comment>
<keyword evidence="8 12" id="KW-0057">Aromatic amino acid biosynthesis</keyword>
<accession>A0A4Y6PWF4</accession>
<evidence type="ECO:0000256" key="7">
    <source>
        <dbReference type="ARBA" id="ARBA00022822"/>
    </source>
</evidence>
<comment type="similarity">
    <text evidence="12">Belongs to the TrpF family.</text>
</comment>
<reference evidence="16 17" key="1">
    <citation type="submission" date="2019-06" db="EMBL/GenBank/DDBJ databases">
        <title>Persicimonas caeni gen. nov., sp. nov., a predatory bacterium isolated from solar saltern.</title>
        <authorList>
            <person name="Wang S."/>
        </authorList>
    </citation>
    <scope>NUCLEOTIDE SEQUENCE [LARGE SCALE GENOMIC DNA]</scope>
    <source>
        <strain evidence="16 17">YN101</strain>
    </source>
</reference>
<dbReference type="CDD" id="cd00405">
    <property type="entry name" value="PRAI"/>
    <property type="match status" value="1"/>
</dbReference>
<keyword evidence="17" id="KW-1185">Reference proteome</keyword>
<evidence type="ECO:0000256" key="4">
    <source>
        <dbReference type="ARBA" id="ARBA00004696"/>
    </source>
</evidence>
<organism evidence="16 17">
    <name type="scientific">Persicimonas caeni</name>
    <dbReference type="NCBI Taxonomy" id="2292766"/>
    <lineage>
        <taxon>Bacteria</taxon>
        <taxon>Deltaproteobacteria</taxon>
        <taxon>Bradymonadales</taxon>
        <taxon>Bradymonadaceae</taxon>
        <taxon>Persicimonas</taxon>
    </lineage>
</organism>
<evidence type="ECO:0000256" key="13">
    <source>
        <dbReference type="SAM" id="MobiDB-lite"/>
    </source>
</evidence>
<dbReference type="SUPFAM" id="SSF51366">
    <property type="entry name" value="Ribulose-phoshate binding barrel"/>
    <property type="match status" value="2"/>
</dbReference>
<feature type="domain" description="N-(5'phosphoribosyl) anthranilate isomerase (PRAI)" evidence="15">
    <location>
        <begin position="255"/>
        <end position="450"/>
    </location>
</feature>
<evidence type="ECO:0000256" key="8">
    <source>
        <dbReference type="ARBA" id="ARBA00023141"/>
    </source>
</evidence>
<dbReference type="RefSeq" id="WP_141199129.1">
    <property type="nucleotide sequence ID" value="NZ_CP041186.1"/>
</dbReference>
<keyword evidence="11" id="KW-0511">Multifunctional enzyme</keyword>
<evidence type="ECO:0000256" key="6">
    <source>
        <dbReference type="ARBA" id="ARBA00022605"/>
    </source>
</evidence>
<evidence type="ECO:0000256" key="11">
    <source>
        <dbReference type="ARBA" id="ARBA00023268"/>
    </source>
</evidence>
<dbReference type="Pfam" id="PF00697">
    <property type="entry name" value="PRAI"/>
    <property type="match status" value="1"/>
</dbReference>
<evidence type="ECO:0000256" key="2">
    <source>
        <dbReference type="ARBA" id="ARBA00001633"/>
    </source>
</evidence>
<dbReference type="Pfam" id="PF00218">
    <property type="entry name" value="IGPS"/>
    <property type="match status" value="1"/>
</dbReference>
<dbReference type="GO" id="GO:0004640">
    <property type="term" value="F:phosphoribosylanthranilate isomerase activity"/>
    <property type="evidence" value="ECO:0007669"/>
    <property type="project" value="UniProtKB-UniRule"/>
</dbReference>
<dbReference type="InterPro" id="IPR011060">
    <property type="entry name" value="RibuloseP-bd_barrel"/>
</dbReference>
<keyword evidence="9 12" id="KW-0413">Isomerase</keyword>
<evidence type="ECO:0000313" key="16">
    <source>
        <dbReference type="EMBL" id="QDG52664.1"/>
    </source>
</evidence>
<dbReference type="InterPro" id="IPR013798">
    <property type="entry name" value="Indole-3-glycerol_P_synth_dom"/>
</dbReference>
<protein>
    <recommendedName>
        <fullName evidence="5 12">N-(5'-phosphoribosyl)anthranilate isomerase</fullName>
        <shortName evidence="12">PRAI</shortName>
        <ecNumber evidence="12">5.3.1.24</ecNumber>
    </recommendedName>
</protein>
<dbReference type="EC" id="5.3.1.24" evidence="12"/>
<proteinExistence type="inferred from homology"/>
<dbReference type="NCBIfam" id="NF006945">
    <property type="entry name" value="PRK09427.1"/>
    <property type="match status" value="1"/>
</dbReference>
<evidence type="ECO:0000259" key="14">
    <source>
        <dbReference type="Pfam" id="PF00218"/>
    </source>
</evidence>
<dbReference type="PANTHER" id="PTHR42894:SF1">
    <property type="entry name" value="N-(5'-PHOSPHORIBOSYL)ANTHRANILATE ISOMERASE"/>
    <property type="match status" value="1"/>
</dbReference>
<dbReference type="Gene3D" id="3.20.20.70">
    <property type="entry name" value="Aldolase class I"/>
    <property type="match status" value="2"/>
</dbReference>
<evidence type="ECO:0000313" key="17">
    <source>
        <dbReference type="Proteomes" id="UP000315995"/>
    </source>
</evidence>
<dbReference type="Proteomes" id="UP000315995">
    <property type="component" value="Chromosome"/>
</dbReference>
<dbReference type="InterPro" id="IPR044643">
    <property type="entry name" value="TrpF_fam"/>
</dbReference>
<name>A0A4Y6PWF4_PERCE</name>
<sequence>MALEDLVNQTRTALEQRAQDRDVSAHARQQRPSNRSLADALAGDRLGYILECEQALAFGEQSTGEIDPAALARTFAPFAQAVAISFREGRFEQNRQKVRAIRDVVDLPVVCDDVVVEPYQVHEAREFGADAITLMPAVVTPAVFDECVSAARSVNLDVVGVVRNSDDLDQVLDAGISLVGIDNRNFDDMSFDLGHTRELAPKVPDDCTVISLGGFDDHRQIVALRAHFDAVLTGGSLVDSGDVPRALRELIFGRVKVCGLAHPADARAAWQAGATHGGLIFAPGSARHVNYDAARVICAAAPLEFVGVFVDDSMDEIACCAERLSMSAVQLHGRESNDYILELRRRIPRKTEIWKAVHVDGKLPNLSSIHADRILLDNFERGRAGKSAIFDWSLLGELDARSRDRILLGGGLTPDNAARADDFGTWALDVNLGVESSTGTKSRALLDQFFAALRR</sequence>
<evidence type="ECO:0000256" key="1">
    <source>
        <dbReference type="ARBA" id="ARBA00001164"/>
    </source>
</evidence>
<dbReference type="GO" id="GO:0000162">
    <property type="term" value="P:L-tryptophan biosynthetic process"/>
    <property type="evidence" value="ECO:0007669"/>
    <property type="project" value="UniProtKB-UniRule"/>
</dbReference>
<dbReference type="GO" id="GO:0004425">
    <property type="term" value="F:indole-3-glycerol-phosphate synthase activity"/>
    <property type="evidence" value="ECO:0007669"/>
    <property type="project" value="UniProtKB-EC"/>
</dbReference>
<dbReference type="OrthoDB" id="9796196at2"/>
<accession>A0A5B8YCH1</accession>
<dbReference type="PANTHER" id="PTHR42894">
    <property type="entry name" value="N-(5'-PHOSPHORIBOSYL)ANTHRANILATE ISOMERASE"/>
    <property type="match status" value="1"/>
</dbReference>
<keyword evidence="10 16" id="KW-0456">Lyase</keyword>
<evidence type="ECO:0000256" key="10">
    <source>
        <dbReference type="ARBA" id="ARBA00023239"/>
    </source>
</evidence>
<keyword evidence="6 12" id="KW-0028">Amino-acid biosynthesis</keyword>
<evidence type="ECO:0000259" key="15">
    <source>
        <dbReference type="Pfam" id="PF00697"/>
    </source>
</evidence>